<dbReference type="OrthoDB" id="76816at2759"/>
<dbReference type="InterPro" id="IPR036770">
    <property type="entry name" value="Ankyrin_rpt-contain_sf"/>
</dbReference>
<dbReference type="InterPro" id="IPR002110">
    <property type="entry name" value="Ankyrin_rpt"/>
</dbReference>
<organism evidence="5 6">
    <name type="scientific">Aphanomyces stellatus</name>
    <dbReference type="NCBI Taxonomy" id="120398"/>
    <lineage>
        <taxon>Eukaryota</taxon>
        <taxon>Sar</taxon>
        <taxon>Stramenopiles</taxon>
        <taxon>Oomycota</taxon>
        <taxon>Saprolegniomycetes</taxon>
        <taxon>Saprolegniales</taxon>
        <taxon>Verrucalvaceae</taxon>
        <taxon>Aphanomyces</taxon>
    </lineage>
</organism>
<keyword evidence="1" id="KW-0677">Repeat</keyword>
<evidence type="ECO:0000313" key="6">
    <source>
        <dbReference type="Proteomes" id="UP000332933"/>
    </source>
</evidence>
<feature type="repeat" description="ANK" evidence="3">
    <location>
        <begin position="398"/>
        <end position="430"/>
    </location>
</feature>
<dbReference type="PANTHER" id="PTHR24198">
    <property type="entry name" value="ANKYRIN REPEAT AND PROTEIN KINASE DOMAIN-CONTAINING PROTEIN"/>
    <property type="match status" value="1"/>
</dbReference>
<gene>
    <name evidence="5" type="primary">Aste57867_14</name>
    <name evidence="4" type="ORF">As57867_000014</name>
    <name evidence="5" type="ORF">ASTE57867_14</name>
</gene>
<dbReference type="Gene3D" id="1.25.40.20">
    <property type="entry name" value="Ankyrin repeat-containing domain"/>
    <property type="match status" value="1"/>
</dbReference>
<name>A0A485K459_9STRA</name>
<evidence type="ECO:0000256" key="1">
    <source>
        <dbReference type="ARBA" id="ARBA00022737"/>
    </source>
</evidence>
<feature type="repeat" description="ANK" evidence="3">
    <location>
        <begin position="431"/>
        <end position="463"/>
    </location>
</feature>
<keyword evidence="6" id="KW-1185">Reference proteome</keyword>
<evidence type="ECO:0000313" key="4">
    <source>
        <dbReference type="EMBL" id="KAF0720819.1"/>
    </source>
</evidence>
<evidence type="ECO:0000256" key="3">
    <source>
        <dbReference type="PROSITE-ProRule" id="PRU00023"/>
    </source>
</evidence>
<dbReference type="EMBL" id="CAADRA010000001">
    <property type="protein sequence ID" value="VFT77240.1"/>
    <property type="molecule type" value="Genomic_DNA"/>
</dbReference>
<dbReference type="Pfam" id="PF12796">
    <property type="entry name" value="Ank_2"/>
    <property type="match status" value="1"/>
</dbReference>
<dbReference type="EMBL" id="VJMH01000001">
    <property type="protein sequence ID" value="KAF0720819.1"/>
    <property type="molecule type" value="Genomic_DNA"/>
</dbReference>
<evidence type="ECO:0000313" key="5">
    <source>
        <dbReference type="EMBL" id="VFT77240.1"/>
    </source>
</evidence>
<dbReference type="Pfam" id="PF00023">
    <property type="entry name" value="Ank"/>
    <property type="match status" value="1"/>
</dbReference>
<dbReference type="AlphaFoldDB" id="A0A485K459"/>
<dbReference type="PROSITE" id="PS50088">
    <property type="entry name" value="ANK_REPEAT"/>
    <property type="match status" value="4"/>
</dbReference>
<dbReference type="Proteomes" id="UP000332933">
    <property type="component" value="Unassembled WGS sequence"/>
</dbReference>
<dbReference type="SUPFAM" id="SSF48403">
    <property type="entry name" value="Ankyrin repeat"/>
    <property type="match status" value="1"/>
</dbReference>
<protein>
    <submittedName>
        <fullName evidence="5">Aste57867_14 protein</fullName>
    </submittedName>
</protein>
<proteinExistence type="predicted"/>
<dbReference type="PROSITE" id="PS50297">
    <property type="entry name" value="ANK_REP_REGION"/>
    <property type="match status" value="3"/>
</dbReference>
<dbReference type="PANTHER" id="PTHR24198:SF194">
    <property type="entry name" value="INVERSIN-A"/>
    <property type="match status" value="1"/>
</dbReference>
<reference evidence="4" key="2">
    <citation type="submission" date="2019-06" db="EMBL/GenBank/DDBJ databases">
        <title>Genomics analysis of Aphanomyces spp. identifies a new class of oomycete effector associated with host adaptation.</title>
        <authorList>
            <person name="Gaulin E."/>
        </authorList>
    </citation>
    <scope>NUCLEOTIDE SEQUENCE</scope>
    <source>
        <strain evidence="4">CBS 578.67</strain>
    </source>
</reference>
<feature type="repeat" description="ANK" evidence="3">
    <location>
        <begin position="497"/>
        <end position="529"/>
    </location>
</feature>
<feature type="repeat" description="ANK" evidence="3">
    <location>
        <begin position="464"/>
        <end position="496"/>
    </location>
</feature>
<accession>A0A485K459</accession>
<dbReference type="SMART" id="SM00248">
    <property type="entry name" value="ANK"/>
    <property type="match status" value="5"/>
</dbReference>
<reference evidence="5 6" key="1">
    <citation type="submission" date="2019-03" db="EMBL/GenBank/DDBJ databases">
        <authorList>
            <person name="Gaulin E."/>
            <person name="Dumas B."/>
        </authorList>
    </citation>
    <scope>NUCLEOTIDE SEQUENCE [LARGE SCALE GENOMIC DNA]</scope>
    <source>
        <strain evidence="5">CBS 568.67</strain>
    </source>
</reference>
<keyword evidence="2 3" id="KW-0040">ANK repeat</keyword>
<evidence type="ECO:0000256" key="2">
    <source>
        <dbReference type="ARBA" id="ARBA00023043"/>
    </source>
</evidence>
<sequence>MWSFGHSKWPSLDSPDFFETMLKAVENSVTLRLAPPAGIADAGAVAAITPDVQEKSTRKRNVQHVATHEDKLRVMTWMLAEEHALLEDSGSGEPDTMGKKAEKVGKGERMCLATRAIAQFPDLFRGSAQANYMKASRWWKDSKEYIYETSGMSATKKARSGRGRKTNAWTSWLQGELKDAIDLDGHVSWNNKDLLALAKTILDNSTHPEFNKDYVVPQRNCALGDLVNLRWIQVFKEKFHVNAHNHAPRPAAELGDMKEAELLHHLATIRDTKGGAPLGKKEVLMVATQLLRETQPALKMDASWYKNFCDRHPDLNLTPAVASPPMPTTPSKSTAATASLLGRGGDMPRGLSAKPDNATLIIDETKASELFLAIGQGQFNTVKTLLIRGVSTEGCDENGCTALVVATKLGQFNLVKVLLEFGAKTEATDERGLTSLVLATATSQFHVVKNLLECHANVEATNEQCKTPLMLAAERGDLKIVKLLLRMGANVEARDEDDNTAILVAAKQHHVAVVDFLIKKGATVDVHDIEGVSLSALHRSKPDRGVENVLI</sequence>